<keyword evidence="6 12" id="KW-0812">Transmembrane</keyword>
<dbReference type="Pfam" id="PF02518">
    <property type="entry name" value="HATPase_c"/>
    <property type="match status" value="1"/>
</dbReference>
<dbReference type="InterPro" id="IPR003661">
    <property type="entry name" value="HisK_dim/P_dom"/>
</dbReference>
<dbReference type="SUPFAM" id="SSF55874">
    <property type="entry name" value="ATPase domain of HSP90 chaperone/DNA topoisomerase II/histidine kinase"/>
    <property type="match status" value="1"/>
</dbReference>
<dbReference type="InterPro" id="IPR050428">
    <property type="entry name" value="TCS_sensor_his_kinase"/>
</dbReference>
<keyword evidence="10 12" id="KW-0472">Membrane</keyword>
<dbReference type="PROSITE" id="PS50109">
    <property type="entry name" value="HIS_KIN"/>
    <property type="match status" value="1"/>
</dbReference>
<evidence type="ECO:0000256" key="1">
    <source>
        <dbReference type="ARBA" id="ARBA00000085"/>
    </source>
</evidence>
<dbReference type="SMART" id="SM00387">
    <property type="entry name" value="HATPase_c"/>
    <property type="match status" value="1"/>
</dbReference>
<dbReference type="PANTHER" id="PTHR45436">
    <property type="entry name" value="SENSOR HISTIDINE KINASE YKOH"/>
    <property type="match status" value="1"/>
</dbReference>
<feature type="region of interest" description="Disordered" evidence="11">
    <location>
        <begin position="86"/>
        <end position="155"/>
    </location>
</feature>
<dbReference type="InterPro" id="IPR005467">
    <property type="entry name" value="His_kinase_dom"/>
</dbReference>
<feature type="transmembrane region" description="Helical" evidence="12">
    <location>
        <begin position="198"/>
        <end position="221"/>
    </location>
</feature>
<keyword evidence="7" id="KW-0418">Kinase</keyword>
<dbReference type="Pfam" id="PF00512">
    <property type="entry name" value="HisKA"/>
    <property type="match status" value="1"/>
</dbReference>
<dbReference type="Gene3D" id="3.30.565.10">
    <property type="entry name" value="Histidine kinase-like ATPase, C-terminal domain"/>
    <property type="match status" value="1"/>
</dbReference>
<dbReference type="RefSeq" id="WP_289470333.1">
    <property type="nucleotide sequence ID" value="NZ_JAUCMM010000005.1"/>
</dbReference>
<keyword evidence="5" id="KW-0808">Transferase</keyword>
<evidence type="ECO:0000256" key="4">
    <source>
        <dbReference type="ARBA" id="ARBA00022553"/>
    </source>
</evidence>
<evidence type="ECO:0000313" key="15">
    <source>
        <dbReference type="EMBL" id="MDM7888706.1"/>
    </source>
</evidence>
<evidence type="ECO:0000256" key="3">
    <source>
        <dbReference type="ARBA" id="ARBA00012438"/>
    </source>
</evidence>
<name>A0ABT7TGN4_9MICO</name>
<proteinExistence type="predicted"/>
<dbReference type="PROSITE" id="PS50885">
    <property type="entry name" value="HAMP"/>
    <property type="match status" value="1"/>
</dbReference>
<evidence type="ECO:0000256" key="9">
    <source>
        <dbReference type="ARBA" id="ARBA00023012"/>
    </source>
</evidence>
<evidence type="ECO:0000256" key="12">
    <source>
        <dbReference type="SAM" id="Phobius"/>
    </source>
</evidence>
<keyword evidence="4" id="KW-0597">Phosphoprotein</keyword>
<feature type="compositionally biased region" description="Low complexity" evidence="11">
    <location>
        <begin position="130"/>
        <end position="155"/>
    </location>
</feature>
<dbReference type="CDD" id="cd00075">
    <property type="entry name" value="HATPase"/>
    <property type="match status" value="1"/>
</dbReference>
<dbReference type="PRINTS" id="PR00344">
    <property type="entry name" value="BCTRLSENSOR"/>
</dbReference>
<dbReference type="CDD" id="cd00082">
    <property type="entry name" value="HisKA"/>
    <property type="match status" value="1"/>
</dbReference>
<comment type="subcellular location">
    <subcellularLocation>
        <location evidence="2">Cell membrane</location>
    </subcellularLocation>
</comment>
<dbReference type="SUPFAM" id="SSF47384">
    <property type="entry name" value="Homodimeric domain of signal transducing histidine kinase"/>
    <property type="match status" value="1"/>
</dbReference>
<organism evidence="15 16">
    <name type="scientific">Curtobacterium subtropicum</name>
    <dbReference type="NCBI Taxonomy" id="3055138"/>
    <lineage>
        <taxon>Bacteria</taxon>
        <taxon>Bacillati</taxon>
        <taxon>Actinomycetota</taxon>
        <taxon>Actinomycetes</taxon>
        <taxon>Micrococcales</taxon>
        <taxon>Microbacteriaceae</taxon>
        <taxon>Curtobacterium</taxon>
    </lineage>
</organism>
<keyword evidence="16" id="KW-1185">Reference proteome</keyword>
<evidence type="ECO:0000256" key="7">
    <source>
        <dbReference type="ARBA" id="ARBA00022777"/>
    </source>
</evidence>
<evidence type="ECO:0000256" key="2">
    <source>
        <dbReference type="ARBA" id="ARBA00004236"/>
    </source>
</evidence>
<accession>A0ABT7TGN4</accession>
<feature type="domain" description="Histidine kinase" evidence="13">
    <location>
        <begin position="290"/>
        <end position="506"/>
    </location>
</feature>
<dbReference type="EC" id="2.7.13.3" evidence="3"/>
<dbReference type="GO" id="GO:0005524">
    <property type="term" value="F:ATP binding"/>
    <property type="evidence" value="ECO:0007669"/>
    <property type="project" value="UniProtKB-KW"/>
</dbReference>
<dbReference type="SMART" id="SM00388">
    <property type="entry name" value="HisKA"/>
    <property type="match status" value="1"/>
</dbReference>
<dbReference type="InterPro" id="IPR036890">
    <property type="entry name" value="HATPase_C_sf"/>
</dbReference>
<evidence type="ECO:0000259" key="14">
    <source>
        <dbReference type="PROSITE" id="PS50885"/>
    </source>
</evidence>
<evidence type="ECO:0000256" key="10">
    <source>
        <dbReference type="ARBA" id="ARBA00023136"/>
    </source>
</evidence>
<dbReference type="InterPro" id="IPR036097">
    <property type="entry name" value="HisK_dim/P_sf"/>
</dbReference>
<keyword evidence="9" id="KW-0902">Two-component regulatory system</keyword>
<sequence length="530" mass="53975">MASGGRLRTTSLRLRTVVAVLVLLAVLLAGLVVAVEAVLGARLRAQVEDRLRDRAAAAAALVGVLDADDLADRLSAQGLSVRIVQPDGASVEAGPTPDQLRSGPPDPGGLPGPAARERSSGSTGPGSAGSGSSSAGSSSSGSSGSASGSGAATSGASVVSSSVRDDDGVLTLRSVLDDGTRITLTAGTRDVQETLAQLAWVMGGASAAFLGVAVVGVVLVVRRALRPLDEVTATARSIADGDRGRRLRPARTDTEIGRVAAAFDEMLDAVEGAEAQAVAAEERVRGFLSDAAHELRTPVAGVRAAADTLVRSGGDDPATTEVLAVHVVRQADRASRLVDDMLTMARLDRGIALDRRTTDLVPWLRAEVDRLELRLPGIALHTELPSGSVVAEVDPDRLAQVLGNLVDNAARATGGRGTVRVTLGGGDDEAVLVVEDDGPGIALADRERVFDRLVRLEDSRDVRSGGAGLGLPIARGIATAHGGTLVHGEDGTLGGARFVLRLPLAGRSVDPVPGADRTVGRAPASATMGT</sequence>
<evidence type="ECO:0000256" key="8">
    <source>
        <dbReference type="ARBA" id="ARBA00022989"/>
    </source>
</evidence>
<comment type="caution">
    <text evidence="15">The sequence shown here is derived from an EMBL/GenBank/DDBJ whole genome shotgun (WGS) entry which is preliminary data.</text>
</comment>
<dbReference type="PANTHER" id="PTHR45436:SF5">
    <property type="entry name" value="SENSOR HISTIDINE KINASE TRCS"/>
    <property type="match status" value="1"/>
</dbReference>
<dbReference type="Gene3D" id="6.10.340.10">
    <property type="match status" value="1"/>
</dbReference>
<dbReference type="InterPro" id="IPR003594">
    <property type="entry name" value="HATPase_dom"/>
</dbReference>
<dbReference type="InterPro" id="IPR003660">
    <property type="entry name" value="HAMP_dom"/>
</dbReference>
<dbReference type="InterPro" id="IPR004358">
    <property type="entry name" value="Sig_transdc_His_kin-like_C"/>
</dbReference>
<evidence type="ECO:0000256" key="6">
    <source>
        <dbReference type="ARBA" id="ARBA00022692"/>
    </source>
</evidence>
<dbReference type="Gene3D" id="1.10.287.130">
    <property type="match status" value="1"/>
</dbReference>
<reference evidence="15 16" key="1">
    <citation type="submission" date="2023-06" db="EMBL/GenBank/DDBJ databases">
        <authorList>
            <person name="Feng G."/>
            <person name="Li J."/>
            <person name="Zhu H."/>
        </authorList>
    </citation>
    <scope>NUCLEOTIDE SEQUENCE [LARGE SCALE GENOMIC DNA]</scope>
    <source>
        <strain evidence="15 16">RHCJP20</strain>
    </source>
</reference>
<feature type="domain" description="HAMP" evidence="14">
    <location>
        <begin position="222"/>
        <end position="275"/>
    </location>
</feature>
<dbReference type="EMBL" id="JAUCMM010000005">
    <property type="protein sequence ID" value="MDM7888706.1"/>
    <property type="molecule type" value="Genomic_DNA"/>
</dbReference>
<gene>
    <name evidence="15" type="ORF">QUG98_09585</name>
</gene>
<dbReference type="CDD" id="cd06225">
    <property type="entry name" value="HAMP"/>
    <property type="match status" value="1"/>
</dbReference>
<keyword evidence="15" id="KW-0547">Nucleotide-binding</keyword>
<evidence type="ECO:0000256" key="11">
    <source>
        <dbReference type="SAM" id="MobiDB-lite"/>
    </source>
</evidence>
<dbReference type="SMART" id="SM00304">
    <property type="entry name" value="HAMP"/>
    <property type="match status" value="1"/>
</dbReference>
<keyword evidence="15" id="KW-0067">ATP-binding</keyword>
<dbReference type="Proteomes" id="UP001235720">
    <property type="component" value="Unassembled WGS sequence"/>
</dbReference>
<dbReference type="SUPFAM" id="SSF158472">
    <property type="entry name" value="HAMP domain-like"/>
    <property type="match status" value="1"/>
</dbReference>
<evidence type="ECO:0000259" key="13">
    <source>
        <dbReference type="PROSITE" id="PS50109"/>
    </source>
</evidence>
<protein>
    <recommendedName>
        <fullName evidence="3">histidine kinase</fullName>
        <ecNumber evidence="3">2.7.13.3</ecNumber>
    </recommendedName>
</protein>
<keyword evidence="8 12" id="KW-1133">Transmembrane helix</keyword>
<evidence type="ECO:0000313" key="16">
    <source>
        <dbReference type="Proteomes" id="UP001235720"/>
    </source>
</evidence>
<dbReference type="Pfam" id="PF00672">
    <property type="entry name" value="HAMP"/>
    <property type="match status" value="1"/>
</dbReference>
<comment type="catalytic activity">
    <reaction evidence="1">
        <text>ATP + protein L-histidine = ADP + protein N-phospho-L-histidine.</text>
        <dbReference type="EC" id="2.7.13.3"/>
    </reaction>
</comment>
<evidence type="ECO:0000256" key="5">
    <source>
        <dbReference type="ARBA" id="ARBA00022679"/>
    </source>
</evidence>